<keyword evidence="4" id="KW-1185">Reference proteome</keyword>
<feature type="compositionally biased region" description="Acidic residues" evidence="1">
    <location>
        <begin position="109"/>
        <end position="120"/>
    </location>
</feature>
<feature type="region of interest" description="Disordered" evidence="1">
    <location>
        <begin position="185"/>
        <end position="225"/>
    </location>
</feature>
<feature type="compositionally biased region" description="Low complexity" evidence="1">
    <location>
        <begin position="188"/>
        <end position="203"/>
    </location>
</feature>
<evidence type="ECO:0000256" key="2">
    <source>
        <dbReference type="SAM" id="SignalP"/>
    </source>
</evidence>
<evidence type="ECO:0000313" key="4">
    <source>
        <dbReference type="Proteomes" id="UP000184073"/>
    </source>
</evidence>
<dbReference type="Proteomes" id="UP000184073">
    <property type="component" value="Unassembled WGS sequence"/>
</dbReference>
<keyword evidence="2" id="KW-0732">Signal</keyword>
<dbReference type="EMBL" id="KV878128">
    <property type="protein sequence ID" value="OJJ01181.1"/>
    <property type="molecule type" value="Genomic_DNA"/>
</dbReference>
<dbReference type="VEuPathDB" id="FungiDB:ASPVEDRAFT_52188"/>
<name>A0A1L9PI60_ASPVE</name>
<accession>A0A1L9PI60</accession>
<dbReference type="OrthoDB" id="5409186at2759"/>
<dbReference type="RefSeq" id="XP_040666943.1">
    <property type="nucleotide sequence ID" value="XM_040814595.1"/>
</dbReference>
<feature type="chain" id="PRO_5012340742" evidence="2">
    <location>
        <begin position="17"/>
        <end position="247"/>
    </location>
</feature>
<evidence type="ECO:0000256" key="1">
    <source>
        <dbReference type="SAM" id="MobiDB-lite"/>
    </source>
</evidence>
<dbReference type="AlphaFoldDB" id="A0A1L9PI60"/>
<feature type="region of interest" description="Disordered" evidence="1">
    <location>
        <begin position="94"/>
        <end position="120"/>
    </location>
</feature>
<sequence length="247" mass="25588">MPRITLLLFFSTLASAQSHKLLPGYPIAYTSELTPRRLFDNSSACTASDTCGECFGLGYVLCDDAGCFNPDDGEQCCKGGGMCVGRDDSCCEDGPGKEGKDGVVSQTTSDEDDDEDEDNSDAVFCDATMTGEECCSQGGKDIHWCSGEFPANQCYDASEMTCCEDGHVCAGDDCCDIVDSKPTTPWVSGAETTSTSSPSSAETSADENESEPTGSTAPSPSPTDAADKLAVGTVVLIGAAAVGMLVL</sequence>
<feature type="signal peptide" evidence="2">
    <location>
        <begin position="1"/>
        <end position="16"/>
    </location>
</feature>
<protein>
    <submittedName>
        <fullName evidence="3">Uncharacterized protein</fullName>
    </submittedName>
</protein>
<reference evidence="4" key="1">
    <citation type="journal article" date="2017" name="Genome Biol.">
        <title>Comparative genomics reveals high biological diversity and specific adaptations in the industrially and medically important fungal genus Aspergillus.</title>
        <authorList>
            <person name="de Vries R.P."/>
            <person name="Riley R."/>
            <person name="Wiebenga A."/>
            <person name="Aguilar-Osorio G."/>
            <person name="Amillis S."/>
            <person name="Uchima C.A."/>
            <person name="Anderluh G."/>
            <person name="Asadollahi M."/>
            <person name="Askin M."/>
            <person name="Barry K."/>
            <person name="Battaglia E."/>
            <person name="Bayram O."/>
            <person name="Benocci T."/>
            <person name="Braus-Stromeyer S.A."/>
            <person name="Caldana C."/>
            <person name="Canovas D."/>
            <person name="Cerqueira G.C."/>
            <person name="Chen F."/>
            <person name="Chen W."/>
            <person name="Choi C."/>
            <person name="Clum A."/>
            <person name="Dos Santos R.A."/>
            <person name="Damasio A.R."/>
            <person name="Diallinas G."/>
            <person name="Emri T."/>
            <person name="Fekete E."/>
            <person name="Flipphi M."/>
            <person name="Freyberg S."/>
            <person name="Gallo A."/>
            <person name="Gournas C."/>
            <person name="Habgood R."/>
            <person name="Hainaut M."/>
            <person name="Harispe M.L."/>
            <person name="Henrissat B."/>
            <person name="Hilden K.S."/>
            <person name="Hope R."/>
            <person name="Hossain A."/>
            <person name="Karabika E."/>
            <person name="Karaffa L."/>
            <person name="Karanyi Z."/>
            <person name="Krasevec N."/>
            <person name="Kuo A."/>
            <person name="Kusch H."/>
            <person name="LaButti K."/>
            <person name="Lagendijk E.L."/>
            <person name="Lapidus A."/>
            <person name="Levasseur A."/>
            <person name="Lindquist E."/>
            <person name="Lipzen A."/>
            <person name="Logrieco A.F."/>
            <person name="MacCabe A."/>
            <person name="Maekelae M.R."/>
            <person name="Malavazi I."/>
            <person name="Melin P."/>
            <person name="Meyer V."/>
            <person name="Mielnichuk N."/>
            <person name="Miskei M."/>
            <person name="Molnar A.P."/>
            <person name="Mule G."/>
            <person name="Ngan C.Y."/>
            <person name="Orejas M."/>
            <person name="Orosz E."/>
            <person name="Ouedraogo J.P."/>
            <person name="Overkamp K.M."/>
            <person name="Park H.-S."/>
            <person name="Perrone G."/>
            <person name="Piumi F."/>
            <person name="Punt P.J."/>
            <person name="Ram A.F."/>
            <person name="Ramon A."/>
            <person name="Rauscher S."/>
            <person name="Record E."/>
            <person name="Riano-Pachon D.M."/>
            <person name="Robert V."/>
            <person name="Roehrig J."/>
            <person name="Ruller R."/>
            <person name="Salamov A."/>
            <person name="Salih N.S."/>
            <person name="Samson R.A."/>
            <person name="Sandor E."/>
            <person name="Sanguinetti M."/>
            <person name="Schuetze T."/>
            <person name="Sepcic K."/>
            <person name="Shelest E."/>
            <person name="Sherlock G."/>
            <person name="Sophianopoulou V."/>
            <person name="Squina F.M."/>
            <person name="Sun H."/>
            <person name="Susca A."/>
            <person name="Todd R.B."/>
            <person name="Tsang A."/>
            <person name="Unkles S.E."/>
            <person name="van de Wiele N."/>
            <person name="van Rossen-Uffink D."/>
            <person name="Oliveira J.V."/>
            <person name="Vesth T.C."/>
            <person name="Visser J."/>
            <person name="Yu J.-H."/>
            <person name="Zhou M."/>
            <person name="Andersen M.R."/>
            <person name="Archer D.B."/>
            <person name="Baker S.E."/>
            <person name="Benoit I."/>
            <person name="Brakhage A.A."/>
            <person name="Braus G.H."/>
            <person name="Fischer R."/>
            <person name="Frisvad J.C."/>
            <person name="Goldman G.H."/>
            <person name="Houbraken J."/>
            <person name="Oakley B."/>
            <person name="Pocsi I."/>
            <person name="Scazzocchio C."/>
            <person name="Seiboth B."/>
            <person name="vanKuyk P.A."/>
            <person name="Wortman J."/>
            <person name="Dyer P.S."/>
            <person name="Grigoriev I.V."/>
        </authorList>
    </citation>
    <scope>NUCLEOTIDE SEQUENCE [LARGE SCALE GENOMIC DNA]</scope>
    <source>
        <strain evidence="4">CBS 583.65</strain>
    </source>
</reference>
<evidence type="ECO:0000313" key="3">
    <source>
        <dbReference type="EMBL" id="OJJ01181.1"/>
    </source>
</evidence>
<dbReference type="GeneID" id="63730106"/>
<gene>
    <name evidence="3" type="ORF">ASPVEDRAFT_52188</name>
</gene>
<organism evidence="3 4">
    <name type="scientific">Aspergillus versicolor CBS 583.65</name>
    <dbReference type="NCBI Taxonomy" id="1036611"/>
    <lineage>
        <taxon>Eukaryota</taxon>
        <taxon>Fungi</taxon>
        <taxon>Dikarya</taxon>
        <taxon>Ascomycota</taxon>
        <taxon>Pezizomycotina</taxon>
        <taxon>Eurotiomycetes</taxon>
        <taxon>Eurotiomycetidae</taxon>
        <taxon>Eurotiales</taxon>
        <taxon>Aspergillaceae</taxon>
        <taxon>Aspergillus</taxon>
        <taxon>Aspergillus subgen. Nidulantes</taxon>
    </lineage>
</organism>
<proteinExistence type="predicted"/>
<feature type="compositionally biased region" description="Low complexity" evidence="1">
    <location>
        <begin position="215"/>
        <end position="224"/>
    </location>
</feature>